<name>A0A5A9N969_9TELE</name>
<evidence type="ECO:0000313" key="1">
    <source>
        <dbReference type="EMBL" id="KAA0706554.1"/>
    </source>
</evidence>
<protein>
    <submittedName>
        <fullName evidence="1">Uncharacterized protein</fullName>
    </submittedName>
</protein>
<keyword evidence="2" id="KW-1185">Reference proteome</keyword>
<evidence type="ECO:0000313" key="2">
    <source>
        <dbReference type="Proteomes" id="UP000324632"/>
    </source>
</evidence>
<reference evidence="1 2" key="1">
    <citation type="journal article" date="2019" name="Mol. Ecol. Resour.">
        <title>Chromosome-level genome assembly of Triplophysa tibetana, a fish adapted to the harsh high-altitude environment of the Tibetan Plateau.</title>
        <authorList>
            <person name="Yang X."/>
            <person name="Liu H."/>
            <person name="Ma Z."/>
            <person name="Zou Y."/>
            <person name="Zou M."/>
            <person name="Mao Y."/>
            <person name="Li X."/>
            <person name="Wang H."/>
            <person name="Chen T."/>
            <person name="Wang W."/>
            <person name="Yang R."/>
        </authorList>
    </citation>
    <scope>NUCLEOTIDE SEQUENCE [LARGE SCALE GENOMIC DNA]</scope>
    <source>
        <strain evidence="1">TTIB1903HZAU</strain>
        <tissue evidence="1">Muscle</tissue>
    </source>
</reference>
<gene>
    <name evidence="1" type="ORF">E1301_Tti020764</name>
</gene>
<accession>A0A5A9N969</accession>
<proteinExistence type="predicted"/>
<organism evidence="1 2">
    <name type="scientific">Triplophysa tibetana</name>
    <dbReference type="NCBI Taxonomy" id="1572043"/>
    <lineage>
        <taxon>Eukaryota</taxon>
        <taxon>Metazoa</taxon>
        <taxon>Chordata</taxon>
        <taxon>Craniata</taxon>
        <taxon>Vertebrata</taxon>
        <taxon>Euteleostomi</taxon>
        <taxon>Actinopterygii</taxon>
        <taxon>Neopterygii</taxon>
        <taxon>Teleostei</taxon>
        <taxon>Ostariophysi</taxon>
        <taxon>Cypriniformes</taxon>
        <taxon>Nemacheilidae</taxon>
        <taxon>Triplophysa</taxon>
    </lineage>
</organism>
<dbReference type="EMBL" id="SOYY01000020">
    <property type="protein sequence ID" value="KAA0706554.1"/>
    <property type="molecule type" value="Genomic_DNA"/>
</dbReference>
<dbReference type="AlphaFoldDB" id="A0A5A9N969"/>
<comment type="caution">
    <text evidence="1">The sequence shown here is derived from an EMBL/GenBank/DDBJ whole genome shotgun (WGS) entry which is preliminary data.</text>
</comment>
<dbReference type="Proteomes" id="UP000324632">
    <property type="component" value="Chromosome 20"/>
</dbReference>
<sequence>MCDESNNQKTDKEFVILTRLYDEATLQVATRFLEMPICNIGNAENLCEKLSEAVRLKPHVQDLGCICHLVQLATGCGIRAAQVPVEDILAYFNSHEEVERSVKVRDLASHLRDPIVKTYFLFLSAALKPLSECNIAFQSEGVQIHKLEEEMSRLMKRILGYLIPARAIVGVPLREVEYGNGHQLADEDLFIGADTKTFMRSAELPVSAEKKIFQTVRNFYEAVLKKIFSSFPLDHPLLRDLKVLDPAARLNITPGTGT</sequence>